<evidence type="ECO:0000256" key="1">
    <source>
        <dbReference type="SAM" id="MobiDB-lite"/>
    </source>
</evidence>
<evidence type="ECO:0000313" key="2">
    <source>
        <dbReference type="EMBL" id="KAK1706119.1"/>
    </source>
</evidence>
<dbReference type="RefSeq" id="XP_060357767.1">
    <property type="nucleotide sequence ID" value="XM_060515348.1"/>
</dbReference>
<feature type="region of interest" description="Disordered" evidence="1">
    <location>
        <begin position="1"/>
        <end position="40"/>
    </location>
</feature>
<protein>
    <submittedName>
        <fullName evidence="2">Uncharacterized protein</fullName>
    </submittedName>
</protein>
<proteinExistence type="predicted"/>
<reference evidence="2" key="1">
    <citation type="submission" date="2021-12" db="EMBL/GenBank/DDBJ databases">
        <title>Comparative genomics, transcriptomics and evolutionary studies reveal genomic signatures of adaptation to plant cell wall in hemibiotrophic fungi.</title>
        <authorList>
            <consortium name="DOE Joint Genome Institute"/>
            <person name="Baroncelli R."/>
            <person name="Diaz J.F."/>
            <person name="Benocci T."/>
            <person name="Peng M."/>
            <person name="Battaglia E."/>
            <person name="Haridas S."/>
            <person name="Andreopoulos W."/>
            <person name="Labutti K."/>
            <person name="Pangilinan J."/>
            <person name="Floch G.L."/>
            <person name="Makela M.R."/>
            <person name="Henrissat B."/>
            <person name="Grigoriev I.V."/>
            <person name="Crouch J.A."/>
            <person name="De Vries R.P."/>
            <person name="Sukno S.A."/>
            <person name="Thon M.R."/>
        </authorList>
    </citation>
    <scope>NUCLEOTIDE SEQUENCE</scope>
    <source>
        <strain evidence="2">CBS 112980</strain>
    </source>
</reference>
<dbReference type="EMBL" id="JAHMHS010000230">
    <property type="protein sequence ID" value="KAK1706119.1"/>
    <property type="molecule type" value="Genomic_DNA"/>
</dbReference>
<keyword evidence="3" id="KW-1185">Reference proteome</keyword>
<sequence length="328" mass="36817">MPHNNKHNKGRQGTRAPRTQSPKPISLSKGLQPTPPGKTGPASLSMDIVLLIIDALINDASSKEQGLNWGIAYKQDTASKLVLTDMNMSDLNHIKAMKRRFSRIRMASQLNQKSRALVHQTYRRLPRAKMSPAGMAVGFIMTAWVLPSIDDFVVAFVFLGGHIEVLERYADFLGMALHLPTPEGLQFMECIQKFKIMLPQDLDKHVHAAMVLPNLEELHLAYAMTPIFGPSRPHPAKHAGIVPLRRTDYEDLADWMIMHKKTYSNLYNNIFKEKGTKVYAWDCEIRKAVFEILLTEKGVRLRTLSAPNCPADCECRKVGESQASATST</sequence>
<evidence type="ECO:0000313" key="3">
    <source>
        <dbReference type="Proteomes" id="UP001244207"/>
    </source>
</evidence>
<dbReference type="AlphaFoldDB" id="A0AAD8U7G5"/>
<accession>A0AAD8U7G5</accession>
<gene>
    <name evidence="2" type="ORF">BDZ83DRAFT_770536</name>
</gene>
<comment type="caution">
    <text evidence="2">The sequence shown here is derived from an EMBL/GenBank/DDBJ whole genome shotgun (WGS) entry which is preliminary data.</text>
</comment>
<dbReference type="GeneID" id="85399246"/>
<feature type="compositionally biased region" description="Basic residues" evidence="1">
    <location>
        <begin position="1"/>
        <end position="12"/>
    </location>
</feature>
<name>A0AAD8U7G5_GLOAC</name>
<organism evidence="2 3">
    <name type="scientific">Glomerella acutata</name>
    <name type="common">Colletotrichum acutatum</name>
    <dbReference type="NCBI Taxonomy" id="27357"/>
    <lineage>
        <taxon>Eukaryota</taxon>
        <taxon>Fungi</taxon>
        <taxon>Dikarya</taxon>
        <taxon>Ascomycota</taxon>
        <taxon>Pezizomycotina</taxon>
        <taxon>Sordariomycetes</taxon>
        <taxon>Hypocreomycetidae</taxon>
        <taxon>Glomerellales</taxon>
        <taxon>Glomerellaceae</taxon>
        <taxon>Colletotrichum</taxon>
        <taxon>Colletotrichum acutatum species complex</taxon>
    </lineage>
</organism>
<dbReference type="Proteomes" id="UP001244207">
    <property type="component" value="Unassembled WGS sequence"/>
</dbReference>